<reference evidence="4 5" key="1">
    <citation type="journal article" date="2005" name="Genome Res.">
        <title>Genome sequence of Blochmannia pennsylvanicus indicates parallel evolutionary trends among bacterial mutualists of insects.</title>
        <authorList>
            <person name="Degnan P.H."/>
            <person name="Lazarus A.B."/>
            <person name="Wernegreen J.J."/>
        </authorList>
    </citation>
    <scope>NUCLEOTIDE SEQUENCE [LARGE SCALE GENOMIC DNA]</scope>
    <source>
        <strain evidence="4 5">BPEN</strain>
    </source>
</reference>
<dbReference type="InterPro" id="IPR023393">
    <property type="entry name" value="START-like_dom_sf"/>
</dbReference>
<evidence type="ECO:0000313" key="5">
    <source>
        <dbReference type="Proteomes" id="UP000007794"/>
    </source>
</evidence>
<dbReference type="InterPro" id="IPR044996">
    <property type="entry name" value="COQ10-like"/>
</dbReference>
<dbReference type="PANTHER" id="PTHR12901">
    <property type="entry name" value="SPERM PROTEIN HOMOLOG"/>
    <property type="match status" value="1"/>
</dbReference>
<dbReference type="GO" id="GO:0048039">
    <property type="term" value="F:ubiquinone binding"/>
    <property type="evidence" value="ECO:0007669"/>
    <property type="project" value="InterPro"/>
</dbReference>
<sequence>MYVIFKPIQNRIDMAYIKYFISVPYSVEQMFNLVNDINSYTKFLPGCNVSKILEKNNNELIAEMNIVSNGIVRSLITHNFFINNKSISILLVKGPFKSFYGYWEFIPITSTVSRIEYSSHYEFKSIFIEKIFNHIFKNKYKNIITAFISRAHVIYGTYRIL</sequence>
<dbReference type="EMBL" id="CP000016">
    <property type="protein sequence ID" value="AAZ41177.1"/>
    <property type="molecule type" value="Genomic_DNA"/>
</dbReference>
<dbReference type="SUPFAM" id="SSF55961">
    <property type="entry name" value="Bet v1-like"/>
    <property type="match status" value="1"/>
</dbReference>
<dbReference type="Proteomes" id="UP000007794">
    <property type="component" value="Chromosome"/>
</dbReference>
<dbReference type="AlphaFoldDB" id="Q492C4"/>
<evidence type="ECO:0000259" key="3">
    <source>
        <dbReference type="Pfam" id="PF03364"/>
    </source>
</evidence>
<evidence type="ECO:0000313" key="4">
    <source>
        <dbReference type="EMBL" id="AAZ41177.1"/>
    </source>
</evidence>
<dbReference type="KEGG" id="bpn:BPEN_567"/>
<proteinExistence type="inferred from homology"/>
<feature type="domain" description="Coenzyme Q-binding protein COQ10 START" evidence="3">
    <location>
        <begin position="23"/>
        <end position="147"/>
    </location>
</feature>
<protein>
    <recommendedName>
        <fullName evidence="3">Coenzyme Q-binding protein COQ10 START domain-containing protein</fullName>
    </recommendedName>
</protein>
<dbReference type="InterPro" id="IPR005031">
    <property type="entry name" value="COQ10_START"/>
</dbReference>
<evidence type="ECO:0000256" key="1">
    <source>
        <dbReference type="ARBA" id="ARBA00008918"/>
    </source>
</evidence>
<dbReference type="HOGENOM" id="CLU_079653_3_1_6"/>
<dbReference type="CDD" id="cd07813">
    <property type="entry name" value="COQ10p_like"/>
    <property type="match status" value="1"/>
</dbReference>
<dbReference type="Pfam" id="PF03364">
    <property type="entry name" value="Polyketide_cyc"/>
    <property type="match status" value="1"/>
</dbReference>
<dbReference type="eggNOG" id="COG2867">
    <property type="taxonomic scope" value="Bacteria"/>
</dbReference>
<dbReference type="GO" id="GO:0045333">
    <property type="term" value="P:cellular respiration"/>
    <property type="evidence" value="ECO:0007669"/>
    <property type="project" value="InterPro"/>
</dbReference>
<dbReference type="Gene3D" id="3.30.530.20">
    <property type="match status" value="1"/>
</dbReference>
<evidence type="ECO:0000256" key="2">
    <source>
        <dbReference type="ARBA" id="ARBA00022649"/>
    </source>
</evidence>
<keyword evidence="2" id="KW-1277">Toxin-antitoxin system</keyword>
<accession>Q492C4</accession>
<dbReference type="PANTHER" id="PTHR12901:SF10">
    <property type="entry name" value="COENZYME Q-BINDING PROTEIN COQ10, MITOCHONDRIAL"/>
    <property type="match status" value="1"/>
</dbReference>
<gene>
    <name evidence="4" type="primary">yfjG</name>
    <name evidence="4" type="ordered locus">BPEN_567</name>
</gene>
<organism evidence="4 5">
    <name type="scientific">Blochmanniella pennsylvanica (strain BPEN)</name>
    <dbReference type="NCBI Taxonomy" id="291272"/>
    <lineage>
        <taxon>Bacteria</taxon>
        <taxon>Pseudomonadati</taxon>
        <taxon>Pseudomonadota</taxon>
        <taxon>Gammaproteobacteria</taxon>
        <taxon>Enterobacterales</taxon>
        <taxon>Enterobacteriaceae</taxon>
        <taxon>ant endosymbionts</taxon>
        <taxon>Candidatus Blochmanniella</taxon>
    </lineage>
</organism>
<comment type="similarity">
    <text evidence="1">Belongs to the ribosome association toxin RatA family.</text>
</comment>
<name>Q492C4_BLOPB</name>
<keyword evidence="5" id="KW-1185">Reference proteome</keyword>
<dbReference type="STRING" id="291272.BPEN_567"/>